<reference evidence="5" key="1">
    <citation type="submission" date="2016-10" db="EMBL/GenBank/DDBJ databases">
        <authorList>
            <person name="Varghese N."/>
            <person name="Submissions S."/>
        </authorList>
    </citation>
    <scope>NUCLEOTIDE SEQUENCE [LARGE SCALE GENOMIC DNA]</scope>
    <source>
        <strain evidence="5">CCTCC 2012022</strain>
    </source>
</reference>
<dbReference type="InterPro" id="IPR011970">
    <property type="entry name" value="MltB_2"/>
</dbReference>
<dbReference type="SUPFAM" id="SSF47090">
    <property type="entry name" value="PGBD-like"/>
    <property type="match status" value="1"/>
</dbReference>
<dbReference type="Pfam" id="PF01471">
    <property type="entry name" value="PG_binding_1"/>
    <property type="match status" value="1"/>
</dbReference>
<dbReference type="NCBIfam" id="TIGR02283">
    <property type="entry name" value="MltB_2"/>
    <property type="match status" value="1"/>
</dbReference>
<dbReference type="Gene3D" id="1.10.101.10">
    <property type="entry name" value="PGBD-like superfamily/PGBD"/>
    <property type="match status" value="1"/>
</dbReference>
<organism evidence="4 5">
    <name type="scientific">Geopseudomonas guangdongensis</name>
    <dbReference type="NCBI Taxonomy" id="1245526"/>
    <lineage>
        <taxon>Bacteria</taxon>
        <taxon>Pseudomonadati</taxon>
        <taxon>Pseudomonadota</taxon>
        <taxon>Gammaproteobacteria</taxon>
        <taxon>Pseudomonadales</taxon>
        <taxon>Pseudomonadaceae</taxon>
        <taxon>Geopseudomonas</taxon>
    </lineage>
</organism>
<dbReference type="GO" id="GO:0008933">
    <property type="term" value="F:peptidoglycan lytic transglycosylase activity"/>
    <property type="evidence" value="ECO:0007669"/>
    <property type="project" value="TreeGrafter"/>
</dbReference>
<dbReference type="STRING" id="1245526.SAMN05216580_0294"/>
<protein>
    <submittedName>
        <fullName evidence="4">Membrane-bound lytic murein transglycosylase B</fullName>
    </submittedName>
</protein>
<keyword evidence="5" id="KW-1185">Reference proteome</keyword>
<feature type="signal peptide" evidence="1">
    <location>
        <begin position="1"/>
        <end position="29"/>
    </location>
</feature>
<dbReference type="Proteomes" id="UP000243063">
    <property type="component" value="Chromosome I"/>
</dbReference>
<dbReference type="PANTHER" id="PTHR30163">
    <property type="entry name" value="MEMBRANE-BOUND LYTIC MUREIN TRANSGLYCOSYLASE B"/>
    <property type="match status" value="1"/>
</dbReference>
<dbReference type="InterPro" id="IPR023346">
    <property type="entry name" value="Lysozyme-like_dom_sf"/>
</dbReference>
<dbReference type="Gene3D" id="1.10.530.10">
    <property type="match status" value="1"/>
</dbReference>
<evidence type="ECO:0000313" key="4">
    <source>
        <dbReference type="EMBL" id="SDT90044.1"/>
    </source>
</evidence>
<evidence type="ECO:0000256" key="1">
    <source>
        <dbReference type="SAM" id="SignalP"/>
    </source>
</evidence>
<dbReference type="InterPro" id="IPR036365">
    <property type="entry name" value="PGBD-like_sf"/>
</dbReference>
<feature type="domain" description="Transglycosylase SLT" evidence="3">
    <location>
        <begin position="56"/>
        <end position="349"/>
    </location>
</feature>
<dbReference type="GO" id="GO:0009253">
    <property type="term" value="P:peptidoglycan catabolic process"/>
    <property type="evidence" value="ECO:0007669"/>
    <property type="project" value="TreeGrafter"/>
</dbReference>
<dbReference type="Gene3D" id="1.10.8.350">
    <property type="entry name" value="Bacterial muramidase"/>
    <property type="match status" value="1"/>
</dbReference>
<dbReference type="OrthoDB" id="9772911at2"/>
<dbReference type="CDD" id="cd13399">
    <property type="entry name" value="Slt35-like"/>
    <property type="match status" value="1"/>
</dbReference>
<evidence type="ECO:0000259" key="2">
    <source>
        <dbReference type="Pfam" id="PF01471"/>
    </source>
</evidence>
<dbReference type="EMBL" id="LT629780">
    <property type="protein sequence ID" value="SDT90044.1"/>
    <property type="molecule type" value="Genomic_DNA"/>
</dbReference>
<proteinExistence type="predicted"/>
<dbReference type="InterPro" id="IPR036366">
    <property type="entry name" value="PGBDSf"/>
</dbReference>
<feature type="domain" description="Peptidoglycan binding-like" evidence="2">
    <location>
        <begin position="370"/>
        <end position="425"/>
    </location>
</feature>
<dbReference type="Pfam" id="PF13406">
    <property type="entry name" value="SLT_2"/>
    <property type="match status" value="1"/>
</dbReference>
<dbReference type="InterPro" id="IPR031304">
    <property type="entry name" value="SLT_2"/>
</dbReference>
<gene>
    <name evidence="4" type="ORF">SAMN05216580_0294</name>
</gene>
<keyword evidence="1" id="KW-0732">Signal</keyword>
<dbReference type="InterPro" id="IPR043426">
    <property type="entry name" value="MltB-like"/>
</dbReference>
<dbReference type="AlphaFoldDB" id="A0A1H2E4T4"/>
<feature type="chain" id="PRO_5009272771" evidence="1">
    <location>
        <begin position="30"/>
        <end position="429"/>
    </location>
</feature>
<dbReference type="FunFam" id="1.10.8.350:FF:000001">
    <property type="entry name" value="Lytic murein transglycosylase B"/>
    <property type="match status" value="1"/>
</dbReference>
<dbReference type="InterPro" id="IPR002477">
    <property type="entry name" value="Peptidoglycan-bd-like"/>
</dbReference>
<sequence>MFDTPSPRQPRRLLASTALLLALAQTACAQPPASEAPAAPAPAAATVPGEPAQVQSFAQWRETFRQQALAQGIDAALFERAFAGIVSDPAVIRADRSQPEFTRPIWDYLDSAASPQRVRRGQQLLAEHAATLAAIEQRYGVERSILVAVWGMESNFGGYMGNKNVIRSLATLAHEGRRPQFAREQLLAALQILQQGDVTPGHMLGSWAGAMGQTQFIPTTYQRHAVDFDGDGRRDIWDSSADALASTANYLRASGWQRGQGWGLEVRLPSGFDYALADPELRKSLGEWRALGVQPQRSLNLRWDDAQLATLLLPAGHRGPAFLVHDNFRSILRYNNSTAYALGIGLLAERFGGGGQIVASWPRGEQPLSREQRIELQHQLAARGFDPGAVDGIIGANTRRAVRASQQQLGWPADGHPTLRLLEALRGGQ</sequence>
<accession>A0A1H2E4T4</accession>
<dbReference type="PANTHER" id="PTHR30163:SF8">
    <property type="entry name" value="LYTIC MUREIN TRANSGLYCOSYLASE"/>
    <property type="match status" value="1"/>
</dbReference>
<evidence type="ECO:0000313" key="5">
    <source>
        <dbReference type="Proteomes" id="UP000243063"/>
    </source>
</evidence>
<name>A0A1H2E4T4_9GAMM</name>
<dbReference type="RefSeq" id="WP_090211586.1">
    <property type="nucleotide sequence ID" value="NZ_LT629780.1"/>
</dbReference>
<dbReference type="SUPFAM" id="SSF53955">
    <property type="entry name" value="Lysozyme-like"/>
    <property type="match status" value="1"/>
</dbReference>
<evidence type="ECO:0000259" key="3">
    <source>
        <dbReference type="Pfam" id="PF13406"/>
    </source>
</evidence>